<organism evidence="2 3">
    <name type="scientific">Tribolium castaneum</name>
    <name type="common">Red flour beetle</name>
    <dbReference type="NCBI Taxonomy" id="7070"/>
    <lineage>
        <taxon>Eukaryota</taxon>
        <taxon>Metazoa</taxon>
        <taxon>Ecdysozoa</taxon>
        <taxon>Arthropoda</taxon>
        <taxon>Hexapoda</taxon>
        <taxon>Insecta</taxon>
        <taxon>Pterygota</taxon>
        <taxon>Neoptera</taxon>
        <taxon>Endopterygota</taxon>
        <taxon>Coleoptera</taxon>
        <taxon>Polyphaga</taxon>
        <taxon>Cucujiformia</taxon>
        <taxon>Tenebrionidae</taxon>
        <taxon>Tenebrionidae incertae sedis</taxon>
        <taxon>Tribolium</taxon>
    </lineage>
</organism>
<feature type="compositionally biased region" description="Polar residues" evidence="1">
    <location>
        <begin position="83"/>
        <end position="95"/>
    </location>
</feature>
<protein>
    <submittedName>
        <fullName evidence="2">Uncharacterized protein</fullName>
    </submittedName>
</protein>
<dbReference type="EMBL" id="KQ971307">
    <property type="protein sequence ID" value="EFA10964.1"/>
    <property type="molecule type" value="Genomic_DNA"/>
</dbReference>
<evidence type="ECO:0000313" key="3">
    <source>
        <dbReference type="Proteomes" id="UP000007266"/>
    </source>
</evidence>
<keyword evidence="3" id="KW-1185">Reference proteome</keyword>
<evidence type="ECO:0000256" key="1">
    <source>
        <dbReference type="SAM" id="MobiDB-lite"/>
    </source>
</evidence>
<dbReference type="Proteomes" id="UP000007266">
    <property type="component" value="Linkage group 1"/>
</dbReference>
<reference evidence="2 3" key="2">
    <citation type="journal article" date="2010" name="Nucleic Acids Res.">
        <title>BeetleBase in 2010: revisions to provide comprehensive genomic information for Tribolium castaneum.</title>
        <authorList>
            <person name="Kim H.S."/>
            <person name="Murphy T."/>
            <person name="Xia J."/>
            <person name="Caragea D."/>
            <person name="Park Y."/>
            <person name="Beeman R.W."/>
            <person name="Lorenzen M.D."/>
            <person name="Butcher S."/>
            <person name="Manak J.R."/>
            <person name="Brown S.J."/>
        </authorList>
    </citation>
    <scope>GENOME REANNOTATION</scope>
    <source>
        <strain evidence="2 3">Georgia GA2</strain>
    </source>
</reference>
<dbReference type="AlphaFoldDB" id="D6W6P1"/>
<feature type="region of interest" description="Disordered" evidence="1">
    <location>
        <begin position="49"/>
        <end position="107"/>
    </location>
</feature>
<proteinExistence type="predicted"/>
<evidence type="ECO:0000313" key="2">
    <source>
        <dbReference type="EMBL" id="EFA10964.1"/>
    </source>
</evidence>
<sequence length="107" mass="11709">MINGKNPLLRNGFGALYLISVYERPIGVYLGAQRSYIDPAASRRLPDLCIKTSATPAPRGPQVQQTSPPTRTPLRPEPKPARTVSSSRTTTNPMTIYSILKPSMKNA</sequence>
<gene>
    <name evidence="2" type="primary">GLEAN_04124</name>
    <name evidence="2" type="ORF">TcasGA2_TC004124</name>
</gene>
<dbReference type="InParanoid" id="D6W6P1"/>
<accession>D6W6P1</accession>
<reference evidence="2 3" key="1">
    <citation type="journal article" date="2008" name="Nature">
        <title>The genome of the model beetle and pest Tribolium castaneum.</title>
        <authorList>
            <consortium name="Tribolium Genome Sequencing Consortium"/>
            <person name="Richards S."/>
            <person name="Gibbs R.A."/>
            <person name="Weinstock G.M."/>
            <person name="Brown S.J."/>
            <person name="Denell R."/>
            <person name="Beeman R.W."/>
            <person name="Gibbs R."/>
            <person name="Beeman R.W."/>
            <person name="Brown S.J."/>
            <person name="Bucher G."/>
            <person name="Friedrich M."/>
            <person name="Grimmelikhuijzen C.J."/>
            <person name="Klingler M."/>
            <person name="Lorenzen M."/>
            <person name="Richards S."/>
            <person name="Roth S."/>
            <person name="Schroder R."/>
            <person name="Tautz D."/>
            <person name="Zdobnov E.M."/>
            <person name="Muzny D."/>
            <person name="Gibbs R.A."/>
            <person name="Weinstock G.M."/>
            <person name="Attaway T."/>
            <person name="Bell S."/>
            <person name="Buhay C.J."/>
            <person name="Chandrabose M.N."/>
            <person name="Chavez D."/>
            <person name="Clerk-Blankenburg K.P."/>
            <person name="Cree A."/>
            <person name="Dao M."/>
            <person name="Davis C."/>
            <person name="Chacko J."/>
            <person name="Dinh H."/>
            <person name="Dugan-Rocha S."/>
            <person name="Fowler G."/>
            <person name="Garner T.T."/>
            <person name="Garnes J."/>
            <person name="Gnirke A."/>
            <person name="Hawes A."/>
            <person name="Hernandez J."/>
            <person name="Hines S."/>
            <person name="Holder M."/>
            <person name="Hume J."/>
            <person name="Jhangiani S.N."/>
            <person name="Joshi V."/>
            <person name="Khan Z.M."/>
            <person name="Jackson L."/>
            <person name="Kovar C."/>
            <person name="Kowis A."/>
            <person name="Lee S."/>
            <person name="Lewis L.R."/>
            <person name="Margolis J."/>
            <person name="Morgan M."/>
            <person name="Nazareth L.V."/>
            <person name="Nguyen N."/>
            <person name="Okwuonu G."/>
            <person name="Parker D."/>
            <person name="Richards S."/>
            <person name="Ruiz S.J."/>
            <person name="Santibanez J."/>
            <person name="Savard J."/>
            <person name="Scherer S.E."/>
            <person name="Schneider B."/>
            <person name="Sodergren E."/>
            <person name="Tautz D."/>
            <person name="Vattahil S."/>
            <person name="Villasana D."/>
            <person name="White C.S."/>
            <person name="Wright R."/>
            <person name="Park Y."/>
            <person name="Beeman R.W."/>
            <person name="Lord J."/>
            <person name="Oppert B."/>
            <person name="Lorenzen M."/>
            <person name="Brown S."/>
            <person name="Wang L."/>
            <person name="Savard J."/>
            <person name="Tautz D."/>
            <person name="Richards S."/>
            <person name="Weinstock G."/>
            <person name="Gibbs R.A."/>
            <person name="Liu Y."/>
            <person name="Worley K."/>
            <person name="Weinstock G."/>
            <person name="Elsik C.G."/>
            <person name="Reese J.T."/>
            <person name="Elhaik E."/>
            <person name="Landan G."/>
            <person name="Graur D."/>
            <person name="Arensburger P."/>
            <person name="Atkinson P."/>
            <person name="Beeman R.W."/>
            <person name="Beidler J."/>
            <person name="Brown S.J."/>
            <person name="Demuth J.P."/>
            <person name="Drury D.W."/>
            <person name="Du Y.Z."/>
            <person name="Fujiwara H."/>
            <person name="Lorenzen M."/>
            <person name="Maselli V."/>
            <person name="Osanai M."/>
            <person name="Park Y."/>
            <person name="Robertson H.M."/>
            <person name="Tu Z."/>
            <person name="Wang J.J."/>
            <person name="Wang S."/>
            <person name="Richards S."/>
            <person name="Song H."/>
            <person name="Zhang L."/>
            <person name="Sodergren E."/>
            <person name="Werner D."/>
            <person name="Stanke M."/>
            <person name="Morgenstern B."/>
            <person name="Solovyev V."/>
            <person name="Kosarev P."/>
            <person name="Brown G."/>
            <person name="Chen H.C."/>
            <person name="Ermolaeva O."/>
            <person name="Hlavina W."/>
            <person name="Kapustin Y."/>
            <person name="Kiryutin B."/>
            <person name="Kitts P."/>
            <person name="Maglott D."/>
            <person name="Pruitt K."/>
            <person name="Sapojnikov V."/>
            <person name="Souvorov A."/>
            <person name="Mackey A.J."/>
            <person name="Waterhouse R.M."/>
            <person name="Wyder S."/>
            <person name="Zdobnov E.M."/>
            <person name="Zdobnov E.M."/>
            <person name="Wyder S."/>
            <person name="Kriventseva E.V."/>
            <person name="Kadowaki T."/>
            <person name="Bork P."/>
            <person name="Aranda M."/>
            <person name="Bao R."/>
            <person name="Beermann A."/>
            <person name="Berns N."/>
            <person name="Bolognesi R."/>
            <person name="Bonneton F."/>
            <person name="Bopp D."/>
            <person name="Brown S.J."/>
            <person name="Bucher G."/>
            <person name="Butts T."/>
            <person name="Chaumot A."/>
            <person name="Denell R.E."/>
            <person name="Ferrier D.E."/>
            <person name="Friedrich M."/>
            <person name="Gordon C.M."/>
            <person name="Jindra M."/>
            <person name="Klingler M."/>
            <person name="Lan Q."/>
            <person name="Lattorff H.M."/>
            <person name="Laudet V."/>
            <person name="von Levetsow C."/>
            <person name="Liu Z."/>
            <person name="Lutz R."/>
            <person name="Lynch J.A."/>
            <person name="da Fonseca R.N."/>
            <person name="Posnien N."/>
            <person name="Reuter R."/>
            <person name="Roth S."/>
            <person name="Savard J."/>
            <person name="Schinko J.B."/>
            <person name="Schmitt C."/>
            <person name="Schoppmeier M."/>
            <person name="Schroder R."/>
            <person name="Shippy T.D."/>
            <person name="Simonnet F."/>
            <person name="Marques-Souza H."/>
            <person name="Tautz D."/>
            <person name="Tomoyasu Y."/>
            <person name="Trauner J."/>
            <person name="Van der Zee M."/>
            <person name="Vervoort M."/>
            <person name="Wittkopp N."/>
            <person name="Wimmer E.A."/>
            <person name="Yang X."/>
            <person name="Jones A.K."/>
            <person name="Sattelle D.B."/>
            <person name="Ebert P.R."/>
            <person name="Nelson D."/>
            <person name="Scott J.G."/>
            <person name="Beeman R.W."/>
            <person name="Muthukrishnan S."/>
            <person name="Kramer K.J."/>
            <person name="Arakane Y."/>
            <person name="Beeman R.W."/>
            <person name="Zhu Q."/>
            <person name="Hogenkamp D."/>
            <person name="Dixit R."/>
            <person name="Oppert B."/>
            <person name="Jiang H."/>
            <person name="Zou Z."/>
            <person name="Marshall J."/>
            <person name="Elpidina E."/>
            <person name="Vinokurov K."/>
            <person name="Oppert C."/>
            <person name="Zou Z."/>
            <person name="Evans J."/>
            <person name="Lu Z."/>
            <person name="Zhao P."/>
            <person name="Sumathipala N."/>
            <person name="Altincicek B."/>
            <person name="Vilcinskas A."/>
            <person name="Williams M."/>
            <person name="Hultmark D."/>
            <person name="Hetru C."/>
            <person name="Jiang H."/>
            <person name="Grimmelikhuijzen C.J."/>
            <person name="Hauser F."/>
            <person name="Cazzamali G."/>
            <person name="Williamson M."/>
            <person name="Park Y."/>
            <person name="Li B."/>
            <person name="Tanaka Y."/>
            <person name="Predel R."/>
            <person name="Neupert S."/>
            <person name="Schachtner J."/>
            <person name="Verleyen P."/>
            <person name="Raible F."/>
            <person name="Bork P."/>
            <person name="Friedrich M."/>
            <person name="Walden K.K."/>
            <person name="Robertson H.M."/>
            <person name="Angeli S."/>
            <person name="Foret S."/>
            <person name="Bucher G."/>
            <person name="Schuetz S."/>
            <person name="Maleszka R."/>
            <person name="Wimmer E.A."/>
            <person name="Beeman R.W."/>
            <person name="Lorenzen M."/>
            <person name="Tomoyasu Y."/>
            <person name="Miller S.C."/>
            <person name="Grossmann D."/>
            <person name="Bucher G."/>
        </authorList>
    </citation>
    <scope>NUCLEOTIDE SEQUENCE [LARGE SCALE GENOMIC DNA]</scope>
    <source>
        <strain evidence="2 3">Georgia GA2</strain>
    </source>
</reference>
<name>D6W6P1_TRICA</name>
<dbReference type="HOGENOM" id="CLU_2213276_0_0_1"/>